<dbReference type="RefSeq" id="WP_133553835.1">
    <property type="nucleotide sequence ID" value="NZ_SNWM01000002.1"/>
</dbReference>
<dbReference type="PROSITE" id="PS50113">
    <property type="entry name" value="PAC"/>
    <property type="match status" value="1"/>
</dbReference>
<proteinExistence type="predicted"/>
<gene>
    <name evidence="8" type="ORF">CLV32_1435</name>
</gene>
<dbReference type="EC" id="2.7.13.3" evidence="2"/>
<organism evidence="8 9">
    <name type="scientific">Pedobacter duraquae</name>
    <dbReference type="NCBI Taxonomy" id="425511"/>
    <lineage>
        <taxon>Bacteria</taxon>
        <taxon>Pseudomonadati</taxon>
        <taxon>Bacteroidota</taxon>
        <taxon>Sphingobacteriia</taxon>
        <taxon>Sphingobacteriales</taxon>
        <taxon>Sphingobacteriaceae</taxon>
        <taxon>Pedobacter</taxon>
    </lineage>
</organism>
<dbReference type="CDD" id="cd00082">
    <property type="entry name" value="HisKA"/>
    <property type="match status" value="1"/>
</dbReference>
<comment type="caution">
    <text evidence="8">The sequence shown here is derived from an EMBL/GenBank/DDBJ whole genome shotgun (WGS) entry which is preliminary data.</text>
</comment>
<dbReference type="PANTHER" id="PTHR43304">
    <property type="entry name" value="PHYTOCHROME-LIKE PROTEIN CPH1"/>
    <property type="match status" value="1"/>
</dbReference>
<dbReference type="InterPro" id="IPR052162">
    <property type="entry name" value="Sensor_kinase/Photoreceptor"/>
</dbReference>
<dbReference type="Pfam" id="PF08447">
    <property type="entry name" value="PAS_3"/>
    <property type="match status" value="1"/>
</dbReference>
<evidence type="ECO:0000259" key="7">
    <source>
        <dbReference type="PROSITE" id="PS50113"/>
    </source>
</evidence>
<dbReference type="SUPFAM" id="SSF55785">
    <property type="entry name" value="PYP-like sensor domain (PAS domain)"/>
    <property type="match status" value="1"/>
</dbReference>
<evidence type="ECO:0000313" key="9">
    <source>
        <dbReference type="Proteomes" id="UP000295499"/>
    </source>
</evidence>
<dbReference type="GO" id="GO:0000155">
    <property type="term" value="F:phosphorelay sensor kinase activity"/>
    <property type="evidence" value="ECO:0007669"/>
    <property type="project" value="InterPro"/>
</dbReference>
<dbReference type="SUPFAM" id="SSF47384">
    <property type="entry name" value="Homodimeric domain of signal transducing histidine kinase"/>
    <property type="match status" value="1"/>
</dbReference>
<dbReference type="InterPro" id="IPR000014">
    <property type="entry name" value="PAS"/>
</dbReference>
<protein>
    <recommendedName>
        <fullName evidence="2">histidine kinase</fullName>
        <ecNumber evidence="2">2.7.13.3</ecNumber>
    </recommendedName>
</protein>
<keyword evidence="6" id="KW-0472">Membrane</keyword>
<evidence type="ECO:0000256" key="5">
    <source>
        <dbReference type="ARBA" id="ARBA00022777"/>
    </source>
</evidence>
<dbReference type="InterPro" id="IPR003661">
    <property type="entry name" value="HisK_dim/P_dom"/>
</dbReference>
<keyword evidence="4" id="KW-0808">Transferase</keyword>
<dbReference type="InterPro" id="IPR036097">
    <property type="entry name" value="HisK_dim/P_sf"/>
</dbReference>
<keyword evidence="3" id="KW-0597">Phosphoprotein</keyword>
<evidence type="ECO:0000313" key="8">
    <source>
        <dbReference type="EMBL" id="TDO22462.1"/>
    </source>
</evidence>
<feature type="domain" description="PAC" evidence="7">
    <location>
        <begin position="315"/>
        <end position="369"/>
    </location>
</feature>
<comment type="catalytic activity">
    <reaction evidence="1">
        <text>ATP + protein L-histidine = ADP + protein N-phospho-L-histidine.</text>
        <dbReference type="EC" id="2.7.13.3"/>
    </reaction>
</comment>
<dbReference type="InterPro" id="IPR035965">
    <property type="entry name" value="PAS-like_dom_sf"/>
</dbReference>
<feature type="transmembrane region" description="Helical" evidence="6">
    <location>
        <begin position="31"/>
        <end position="51"/>
    </location>
</feature>
<reference evidence="8 9" key="1">
    <citation type="submission" date="2019-03" db="EMBL/GenBank/DDBJ databases">
        <title>Genomic Encyclopedia of Archaeal and Bacterial Type Strains, Phase II (KMG-II): from individual species to whole genera.</title>
        <authorList>
            <person name="Goeker M."/>
        </authorList>
    </citation>
    <scope>NUCLEOTIDE SEQUENCE [LARGE SCALE GENOMIC DNA]</scope>
    <source>
        <strain evidence="8 9">DSM 19034</strain>
    </source>
</reference>
<evidence type="ECO:0000256" key="4">
    <source>
        <dbReference type="ARBA" id="ARBA00022679"/>
    </source>
</evidence>
<dbReference type="InterPro" id="IPR000700">
    <property type="entry name" value="PAS-assoc_C"/>
</dbReference>
<keyword evidence="6" id="KW-1133">Transmembrane helix</keyword>
<evidence type="ECO:0000256" key="1">
    <source>
        <dbReference type="ARBA" id="ARBA00000085"/>
    </source>
</evidence>
<dbReference type="Gene3D" id="1.10.287.130">
    <property type="match status" value="1"/>
</dbReference>
<dbReference type="Pfam" id="PF05227">
    <property type="entry name" value="CHASE3"/>
    <property type="match status" value="1"/>
</dbReference>
<evidence type="ECO:0000256" key="6">
    <source>
        <dbReference type="SAM" id="Phobius"/>
    </source>
</evidence>
<dbReference type="Gene3D" id="3.30.450.20">
    <property type="entry name" value="PAS domain"/>
    <property type="match status" value="1"/>
</dbReference>
<dbReference type="NCBIfam" id="TIGR00229">
    <property type="entry name" value="sensory_box"/>
    <property type="match status" value="1"/>
</dbReference>
<evidence type="ECO:0000256" key="2">
    <source>
        <dbReference type="ARBA" id="ARBA00012438"/>
    </source>
</evidence>
<dbReference type="Gene3D" id="2.10.70.100">
    <property type="match status" value="1"/>
</dbReference>
<sequence>MRVAVNASRPIPAYLFPVISDVFMRAFNKRMIYNINLLAIILCCLLFAVYYTAKRAIMVNMLVNHSKEILSSAAKIQFLAAQSGMLARRYLLTGEPTSTKKFAGTQKSLTRNLGQFRMLTAEDLNMRPALDSLTVYIGKRIVLSTEMIHIRQTSGFLPALTYLQSHTGGNYVDEADKYSTLINAIEQKRLAERSNMLTSAQLLRNLALTLTLLFILIIVVILVNNAMQESVVRKNMLTDLIKKDARNKKAEQLAALGTWTMVPETRMLSGSEEMYKIWGMSPNVKAMVYDHFIKHIHPEDQKLIRKKIRLINANNHVHNHMFRLLTGGQVKYINTAITVIRDREGKVKYVSGYVQDITDKKTAELERERMLTALTQRNAALEAFNYMVSHDLRKPVANMIALCELLETEDLPAELQVILNNLQASAASLDETVRGMNSALKIKKTTDPKLQ</sequence>
<dbReference type="SMART" id="SM00388">
    <property type="entry name" value="HisKA"/>
    <property type="match status" value="1"/>
</dbReference>
<dbReference type="Proteomes" id="UP000295499">
    <property type="component" value="Unassembled WGS sequence"/>
</dbReference>
<dbReference type="OrthoDB" id="3782725at2"/>
<dbReference type="PANTHER" id="PTHR43304:SF1">
    <property type="entry name" value="PAC DOMAIN-CONTAINING PROTEIN"/>
    <property type="match status" value="1"/>
</dbReference>
<keyword evidence="9" id="KW-1185">Reference proteome</keyword>
<dbReference type="EMBL" id="SNWM01000002">
    <property type="protein sequence ID" value="TDO22462.1"/>
    <property type="molecule type" value="Genomic_DNA"/>
</dbReference>
<dbReference type="Pfam" id="PF00512">
    <property type="entry name" value="HisKA"/>
    <property type="match status" value="1"/>
</dbReference>
<dbReference type="InterPro" id="IPR007891">
    <property type="entry name" value="CHASE3"/>
</dbReference>
<keyword evidence="5" id="KW-0418">Kinase</keyword>
<dbReference type="AlphaFoldDB" id="A0A4R6IK81"/>
<accession>A0A4R6IK81</accession>
<dbReference type="InterPro" id="IPR013655">
    <property type="entry name" value="PAS_fold_3"/>
</dbReference>
<evidence type="ECO:0000256" key="3">
    <source>
        <dbReference type="ARBA" id="ARBA00022553"/>
    </source>
</evidence>
<feature type="transmembrane region" description="Helical" evidence="6">
    <location>
        <begin position="202"/>
        <end position="223"/>
    </location>
</feature>
<keyword evidence="6" id="KW-0812">Transmembrane</keyword>
<name>A0A4R6IK81_9SPHI</name>